<dbReference type="GO" id="GO:0006352">
    <property type="term" value="P:DNA-templated transcription initiation"/>
    <property type="evidence" value="ECO:0007669"/>
    <property type="project" value="InterPro"/>
</dbReference>
<evidence type="ECO:0000256" key="5">
    <source>
        <dbReference type="ARBA" id="ARBA00023163"/>
    </source>
</evidence>
<evidence type="ECO:0000256" key="7">
    <source>
        <dbReference type="SAM" id="MobiDB-lite"/>
    </source>
</evidence>
<dbReference type="Proteomes" id="UP000265040">
    <property type="component" value="Chromosome 19"/>
</dbReference>
<feature type="compositionally biased region" description="Polar residues" evidence="7">
    <location>
        <begin position="81"/>
        <end position="92"/>
    </location>
</feature>
<dbReference type="OMA" id="QTHNFSI"/>
<dbReference type="InParanoid" id="A0A3Q1IAW5"/>
<dbReference type="GO" id="GO:0003677">
    <property type="term" value="F:DNA binding"/>
    <property type="evidence" value="ECO:0007669"/>
    <property type="project" value="UniProtKB-KW"/>
</dbReference>
<sequence length="290" mass="32819">FSLMDESALERYFDSFIANVSFHFHLVLCSFHVLHINPVKQEPKVGFSETKAEVFLLQPLYCEFYDETRQAAESESRTDSSPDYSSQNSTAAGGTPEPEHVDSPVRPMSPVMPVSRVPALNVVSSVRLCCRLDLNLIASKVWNVEYNPKNYKALTMRIRKPRTTAVIYESGYVICTGAKSEEQSRVAIRRFARMVQKLGFPVSLFNLKILNLVASCHTFPVSLERLTMAHRQHCSYEPELFPALFYTVKAGTTLTIWASGKISYSGAKSQAEVYKVFDTIYPVLSCFRRQ</sequence>
<evidence type="ECO:0000313" key="9">
    <source>
        <dbReference type="Proteomes" id="UP000265040"/>
    </source>
</evidence>
<dbReference type="GeneTree" id="ENSGT00940000159561"/>
<dbReference type="InterPro" id="IPR012295">
    <property type="entry name" value="TBP_dom_sf"/>
</dbReference>
<dbReference type="GO" id="GO:0005634">
    <property type="term" value="C:nucleus"/>
    <property type="evidence" value="ECO:0007669"/>
    <property type="project" value="UniProtKB-SubCell"/>
</dbReference>
<keyword evidence="3" id="KW-0805">Transcription regulation</keyword>
<evidence type="ECO:0000256" key="4">
    <source>
        <dbReference type="ARBA" id="ARBA00023125"/>
    </source>
</evidence>
<proteinExistence type="inferred from homology"/>
<evidence type="ECO:0000256" key="2">
    <source>
        <dbReference type="ARBA" id="ARBA00005560"/>
    </source>
</evidence>
<organism evidence="8 9">
    <name type="scientific">Anabas testudineus</name>
    <name type="common">Climbing perch</name>
    <name type="synonym">Anthias testudineus</name>
    <dbReference type="NCBI Taxonomy" id="64144"/>
    <lineage>
        <taxon>Eukaryota</taxon>
        <taxon>Metazoa</taxon>
        <taxon>Chordata</taxon>
        <taxon>Craniata</taxon>
        <taxon>Vertebrata</taxon>
        <taxon>Euteleostomi</taxon>
        <taxon>Actinopterygii</taxon>
        <taxon>Neopterygii</taxon>
        <taxon>Teleostei</taxon>
        <taxon>Neoteleostei</taxon>
        <taxon>Acanthomorphata</taxon>
        <taxon>Anabantaria</taxon>
        <taxon>Anabantiformes</taxon>
        <taxon>Anabantoidei</taxon>
        <taxon>Anabantidae</taxon>
        <taxon>Anabas</taxon>
    </lineage>
</organism>
<dbReference type="PANTHER" id="PTHR10126">
    <property type="entry name" value="TATA-BOX BINDING PROTEIN"/>
    <property type="match status" value="1"/>
</dbReference>
<dbReference type="Ensembl" id="ENSATET00000019023.2">
    <property type="protein sequence ID" value="ENSATEP00000018707.1"/>
    <property type="gene ID" value="ENSATEG00000012983.2"/>
</dbReference>
<accession>A0A3Q1IAW5</accession>
<reference evidence="8" key="2">
    <citation type="submission" date="2025-08" db="UniProtKB">
        <authorList>
            <consortium name="Ensembl"/>
        </authorList>
    </citation>
    <scope>IDENTIFICATION</scope>
</reference>
<reference evidence="8" key="1">
    <citation type="submission" date="2021-04" db="EMBL/GenBank/DDBJ databases">
        <authorList>
            <consortium name="Wellcome Sanger Institute Data Sharing"/>
        </authorList>
    </citation>
    <scope>NUCLEOTIDE SEQUENCE [LARGE SCALE GENOMIC DNA]</scope>
</reference>
<keyword evidence="5" id="KW-0804">Transcription</keyword>
<protein>
    <recommendedName>
        <fullName evidence="10">TATA box-binding protein-like 1</fullName>
    </recommendedName>
</protein>
<dbReference type="InterPro" id="IPR000814">
    <property type="entry name" value="TBP"/>
</dbReference>
<evidence type="ECO:0000256" key="1">
    <source>
        <dbReference type="ARBA" id="ARBA00004123"/>
    </source>
</evidence>
<dbReference type="Pfam" id="PF00352">
    <property type="entry name" value="TBP"/>
    <property type="match status" value="2"/>
</dbReference>
<evidence type="ECO:0000313" key="8">
    <source>
        <dbReference type="Ensembl" id="ENSATEP00000018707.1"/>
    </source>
</evidence>
<dbReference type="Gene3D" id="3.30.310.10">
    <property type="entry name" value="TATA-Binding Protein"/>
    <property type="match status" value="2"/>
</dbReference>
<dbReference type="PRINTS" id="PR00686">
    <property type="entry name" value="TIFACTORIID"/>
</dbReference>
<dbReference type="AlphaFoldDB" id="A0A3Q1IAW5"/>
<keyword evidence="9" id="KW-1185">Reference proteome</keyword>
<name>A0A3Q1IAW5_ANATE</name>
<evidence type="ECO:0000256" key="3">
    <source>
        <dbReference type="ARBA" id="ARBA00023015"/>
    </source>
</evidence>
<keyword evidence="6" id="KW-0539">Nucleus</keyword>
<comment type="subcellular location">
    <subcellularLocation>
        <location evidence="1">Nucleus</location>
    </subcellularLocation>
</comment>
<evidence type="ECO:0008006" key="10">
    <source>
        <dbReference type="Google" id="ProtNLM"/>
    </source>
</evidence>
<dbReference type="SUPFAM" id="SSF55945">
    <property type="entry name" value="TATA-box binding protein-like"/>
    <property type="match status" value="2"/>
</dbReference>
<comment type="similarity">
    <text evidence="2">Belongs to the TBP family.</text>
</comment>
<evidence type="ECO:0000256" key="6">
    <source>
        <dbReference type="ARBA" id="ARBA00023242"/>
    </source>
</evidence>
<reference evidence="8" key="3">
    <citation type="submission" date="2025-09" db="UniProtKB">
        <authorList>
            <consortium name="Ensembl"/>
        </authorList>
    </citation>
    <scope>IDENTIFICATION</scope>
</reference>
<keyword evidence="4" id="KW-0238">DNA-binding</keyword>
<feature type="region of interest" description="Disordered" evidence="7">
    <location>
        <begin position="72"/>
        <end position="108"/>
    </location>
</feature>
<dbReference type="OrthoDB" id="2127950at2759"/>
<dbReference type="STRING" id="64144.ENSATEP00000018707"/>
<dbReference type="FunFam" id="3.30.310.10:FF:000005">
    <property type="entry name" value="TATA box-binding protein-like 1"/>
    <property type="match status" value="1"/>
</dbReference>